<dbReference type="EMBL" id="CALNXJ010000012">
    <property type="protein sequence ID" value="CAH3110443.1"/>
    <property type="molecule type" value="Genomic_DNA"/>
</dbReference>
<name>A0AAU9WD24_9CNID</name>
<dbReference type="GO" id="GO:0005634">
    <property type="term" value="C:nucleus"/>
    <property type="evidence" value="ECO:0007669"/>
    <property type="project" value="UniProtKB-SubCell"/>
</dbReference>
<evidence type="ECO:0000256" key="12">
    <source>
        <dbReference type="SAM" id="MobiDB-lite"/>
    </source>
</evidence>
<dbReference type="PROSITE" id="PS50157">
    <property type="entry name" value="ZINC_FINGER_C2H2_2"/>
    <property type="match status" value="3"/>
</dbReference>
<evidence type="ECO:0000256" key="3">
    <source>
        <dbReference type="ARBA" id="ARBA00022737"/>
    </source>
</evidence>
<keyword evidence="6" id="KW-0805">Transcription regulation</keyword>
<dbReference type="FunFam" id="3.30.160.60:FF:000624">
    <property type="entry name" value="zinc finger protein 697"/>
    <property type="match status" value="1"/>
</dbReference>
<dbReference type="PROSITE" id="PS00028">
    <property type="entry name" value="ZINC_FINGER_C2H2_1"/>
    <property type="match status" value="2"/>
</dbReference>
<feature type="domain" description="C2H2-type" evidence="13">
    <location>
        <begin position="621"/>
        <end position="650"/>
    </location>
</feature>
<feature type="compositionally biased region" description="Basic and acidic residues" evidence="12">
    <location>
        <begin position="702"/>
        <end position="728"/>
    </location>
</feature>
<dbReference type="InterPro" id="IPR036236">
    <property type="entry name" value="Znf_C2H2_sf"/>
</dbReference>
<evidence type="ECO:0000256" key="6">
    <source>
        <dbReference type="ARBA" id="ARBA00023015"/>
    </source>
</evidence>
<dbReference type="Gene3D" id="3.30.160.60">
    <property type="entry name" value="Classic Zinc Finger"/>
    <property type="match status" value="3"/>
</dbReference>
<evidence type="ECO:0000313" key="14">
    <source>
        <dbReference type="EMBL" id="CAH3110443.1"/>
    </source>
</evidence>
<keyword evidence="15" id="KW-1185">Reference proteome</keyword>
<evidence type="ECO:0000256" key="8">
    <source>
        <dbReference type="ARBA" id="ARBA00023163"/>
    </source>
</evidence>
<dbReference type="Pfam" id="PF00096">
    <property type="entry name" value="zf-C2H2"/>
    <property type="match status" value="2"/>
</dbReference>
<protein>
    <recommendedName>
        <fullName evidence="13">C2H2-type domain-containing protein</fullName>
    </recommendedName>
</protein>
<dbReference type="SUPFAM" id="SSF57667">
    <property type="entry name" value="beta-beta-alpha zinc fingers"/>
    <property type="match status" value="2"/>
</dbReference>
<dbReference type="GO" id="GO:0000981">
    <property type="term" value="F:DNA-binding transcription factor activity, RNA polymerase II-specific"/>
    <property type="evidence" value="ECO:0007669"/>
    <property type="project" value="TreeGrafter"/>
</dbReference>
<keyword evidence="9" id="KW-0539">Nucleus</keyword>
<evidence type="ECO:0000256" key="5">
    <source>
        <dbReference type="ARBA" id="ARBA00022833"/>
    </source>
</evidence>
<evidence type="ECO:0000256" key="9">
    <source>
        <dbReference type="ARBA" id="ARBA00023242"/>
    </source>
</evidence>
<sequence length="748" mass="83454">MELPRKYVQSELGCEGISRLASGKERSSMKSATIGNSSRKSTLSSFHSERYEPAVKVLSTCDQFSKINSTSECHGVVRSNVASGNHQMSSFERACYEDFQTYIPEIAQETQFIYPRKLYENNAVYGGLSSPNSVVNCDNELTHYSSANSHTVTPSSRHCLYNDRLDVFACEGHERKVTPGASNMLGGPKFMDATFSSCTQSGYPWKQELQPSLHESMRFSKGAYRGTPNKVVSHFNQSLCPTVSIRVDISCPLSSCSEDKVSCCCGDAYSEHPVQNSHCFGEVLEKRNIVGYRPNELQNIPMATVKSKVNSCNNQINCGHVCSSGGIASASNWQLKSDCFPEGNFKPFPQNLDSPLENNSCIERWNSGIFDMGPAMLNGNYITDEKRLCPWIGSDCSENGLTCRKEKDETLNSCAIKNEEKMGSADHSPPENSCILMEKHLKNVDFSNQGQITSKEFSFSRTEMSHSYQKSHSGKGGMECIELTPINPRKIFGQCRFQTSGIVDEKYSYKEEAPAQTKTWQSPPNKDTYSQLCGESPVKARNKGGLIEALLERDPSSPIANLSNLVARMHPDHANIMTGKKNQKFDGLRNETVNKRRSHCVCPNCLNGLNSGTGNVQQRSHSCHYPGCGKVYGKTSHLKAHLRWHKGERPFVCNWNTGARCCGKSFTRSDELQRHLRTHTKEKAYTCTICNKAFGRSDHLSKHLRTHEGKGRKAVHDKDGGEDYDNHNNDNPTDIVDDDDDDDVFVDY</sequence>
<proteinExistence type="inferred from homology"/>
<evidence type="ECO:0000256" key="10">
    <source>
        <dbReference type="ARBA" id="ARBA00038409"/>
    </source>
</evidence>
<gene>
    <name evidence="14" type="ORF">PMEA_00003679</name>
</gene>
<organism evidence="14 15">
    <name type="scientific">Pocillopora meandrina</name>
    <dbReference type="NCBI Taxonomy" id="46732"/>
    <lineage>
        <taxon>Eukaryota</taxon>
        <taxon>Metazoa</taxon>
        <taxon>Cnidaria</taxon>
        <taxon>Anthozoa</taxon>
        <taxon>Hexacorallia</taxon>
        <taxon>Scleractinia</taxon>
        <taxon>Astrocoeniina</taxon>
        <taxon>Pocilloporidae</taxon>
        <taxon>Pocillopora</taxon>
    </lineage>
</organism>
<comment type="subcellular location">
    <subcellularLocation>
        <location evidence="1">Nucleus</location>
    </subcellularLocation>
</comment>
<dbReference type="GO" id="GO:0000978">
    <property type="term" value="F:RNA polymerase II cis-regulatory region sequence-specific DNA binding"/>
    <property type="evidence" value="ECO:0007669"/>
    <property type="project" value="TreeGrafter"/>
</dbReference>
<keyword evidence="8" id="KW-0804">Transcription</keyword>
<keyword evidence="4 11" id="KW-0863">Zinc-finger</keyword>
<comment type="similarity">
    <text evidence="10">Belongs to the Sp1 C2H2-type zinc-finger protein family.</text>
</comment>
<dbReference type="SMART" id="SM00355">
    <property type="entry name" value="ZnF_C2H2"/>
    <property type="match status" value="3"/>
</dbReference>
<feature type="domain" description="C2H2-type" evidence="13">
    <location>
        <begin position="651"/>
        <end position="684"/>
    </location>
</feature>
<dbReference type="InterPro" id="IPR013087">
    <property type="entry name" value="Znf_C2H2_type"/>
</dbReference>
<dbReference type="FunFam" id="3.30.160.60:FF:000014">
    <property type="entry name" value="Transcription factor Sp3"/>
    <property type="match status" value="1"/>
</dbReference>
<dbReference type="Proteomes" id="UP001159428">
    <property type="component" value="Unassembled WGS sequence"/>
</dbReference>
<feature type="domain" description="C2H2-type" evidence="13">
    <location>
        <begin position="685"/>
        <end position="712"/>
    </location>
</feature>
<evidence type="ECO:0000313" key="15">
    <source>
        <dbReference type="Proteomes" id="UP001159428"/>
    </source>
</evidence>
<keyword evidence="5" id="KW-0862">Zinc</keyword>
<keyword evidence="7" id="KW-0238">DNA-binding</keyword>
<evidence type="ECO:0000256" key="1">
    <source>
        <dbReference type="ARBA" id="ARBA00004123"/>
    </source>
</evidence>
<feature type="region of interest" description="Disordered" evidence="12">
    <location>
        <begin position="702"/>
        <end position="742"/>
    </location>
</feature>
<evidence type="ECO:0000259" key="13">
    <source>
        <dbReference type="PROSITE" id="PS50157"/>
    </source>
</evidence>
<dbReference type="GO" id="GO:0008270">
    <property type="term" value="F:zinc ion binding"/>
    <property type="evidence" value="ECO:0007669"/>
    <property type="project" value="UniProtKB-KW"/>
</dbReference>
<evidence type="ECO:0000256" key="4">
    <source>
        <dbReference type="ARBA" id="ARBA00022771"/>
    </source>
</evidence>
<accession>A0AAU9WD24</accession>
<keyword evidence="3" id="KW-0677">Repeat</keyword>
<evidence type="ECO:0000256" key="11">
    <source>
        <dbReference type="PROSITE-ProRule" id="PRU00042"/>
    </source>
</evidence>
<comment type="caution">
    <text evidence="14">The sequence shown here is derived from an EMBL/GenBank/DDBJ whole genome shotgun (WGS) entry which is preliminary data.</text>
</comment>
<feature type="compositionally biased region" description="Polar residues" evidence="12">
    <location>
        <begin position="29"/>
        <end position="45"/>
    </location>
</feature>
<evidence type="ECO:0000256" key="7">
    <source>
        <dbReference type="ARBA" id="ARBA00023125"/>
    </source>
</evidence>
<keyword evidence="2" id="KW-0479">Metal-binding</keyword>
<reference evidence="14 15" key="1">
    <citation type="submission" date="2022-05" db="EMBL/GenBank/DDBJ databases">
        <authorList>
            <consortium name="Genoscope - CEA"/>
            <person name="William W."/>
        </authorList>
    </citation>
    <scope>NUCLEOTIDE SEQUENCE [LARGE SCALE GENOMIC DNA]</scope>
</reference>
<evidence type="ECO:0000256" key="2">
    <source>
        <dbReference type="ARBA" id="ARBA00022723"/>
    </source>
</evidence>
<dbReference type="PANTHER" id="PTHR23235">
    <property type="entry name" value="KRUEPPEL-LIKE TRANSCRIPTION FACTOR"/>
    <property type="match status" value="1"/>
</dbReference>
<dbReference type="PANTHER" id="PTHR23235:SF177">
    <property type="entry name" value="C2H2-TYPE DOMAIN-CONTAINING PROTEIN"/>
    <property type="match status" value="1"/>
</dbReference>
<feature type="region of interest" description="Disordered" evidence="12">
    <location>
        <begin position="26"/>
        <end position="45"/>
    </location>
</feature>
<dbReference type="AlphaFoldDB" id="A0AAU9WD24"/>